<reference evidence="3" key="1">
    <citation type="submission" date="2019-08" db="EMBL/GenBank/DDBJ databases">
        <authorList>
            <person name="Kucharzyk K."/>
            <person name="Murdoch R.W."/>
            <person name="Higgins S."/>
            <person name="Loffler F."/>
        </authorList>
    </citation>
    <scope>NUCLEOTIDE SEQUENCE</scope>
</reference>
<keyword evidence="2" id="KW-1133">Transmembrane helix</keyword>
<keyword evidence="2" id="KW-0812">Transmembrane</keyword>
<evidence type="ECO:0000313" key="3">
    <source>
        <dbReference type="EMBL" id="MPM37548.1"/>
    </source>
</evidence>
<dbReference type="AlphaFoldDB" id="A0A644ZB84"/>
<protein>
    <submittedName>
        <fullName evidence="3">Uncharacterized protein</fullName>
    </submittedName>
</protein>
<keyword evidence="2" id="KW-0472">Membrane</keyword>
<evidence type="ECO:0000256" key="2">
    <source>
        <dbReference type="SAM" id="Phobius"/>
    </source>
</evidence>
<proteinExistence type="predicted"/>
<feature type="transmembrane region" description="Helical" evidence="2">
    <location>
        <begin position="53"/>
        <end position="75"/>
    </location>
</feature>
<dbReference type="EMBL" id="VSSQ01007987">
    <property type="protein sequence ID" value="MPM37548.1"/>
    <property type="molecule type" value="Genomic_DNA"/>
</dbReference>
<feature type="compositionally biased region" description="Basic and acidic residues" evidence="1">
    <location>
        <begin position="258"/>
        <end position="275"/>
    </location>
</feature>
<organism evidence="3">
    <name type="scientific">bioreactor metagenome</name>
    <dbReference type="NCBI Taxonomy" id="1076179"/>
    <lineage>
        <taxon>unclassified sequences</taxon>
        <taxon>metagenomes</taxon>
        <taxon>ecological metagenomes</taxon>
    </lineage>
</organism>
<sequence>MRNNVADGVLHKVRHIVHLLLLADFNDIDLLRQRAFVLLLGDKARLIHARKHLVGALVGDFHLVALIHVLARVVAVRRLREPREHGAFANSQFGKLLAKVVHGGGFHAVVRLAQRNIVQVRFQNLIFRDDGFHFESKVRFLNLALVVALGTEDFVFNKLLGNRAAAGGIAVAQDFQRGGKQSLKVHAGMLVKAHVLNGDERVFEHVGNVFYIHPVTVFYVRDGRKQVAVHIVEVARAVGNRQLRHVQRRRRFNIRLDHAHQQAETDKANHDERQNQHFKRRKQNRQKEGTRFVAFL</sequence>
<name>A0A644ZB84_9ZZZZ</name>
<feature type="region of interest" description="Disordered" evidence="1">
    <location>
        <begin position="258"/>
        <end position="289"/>
    </location>
</feature>
<gene>
    <name evidence="3" type="ORF">SDC9_84166</name>
</gene>
<comment type="caution">
    <text evidence="3">The sequence shown here is derived from an EMBL/GenBank/DDBJ whole genome shotgun (WGS) entry which is preliminary data.</text>
</comment>
<evidence type="ECO:0000256" key="1">
    <source>
        <dbReference type="SAM" id="MobiDB-lite"/>
    </source>
</evidence>
<accession>A0A644ZB84</accession>